<dbReference type="Proteomes" id="UP000663824">
    <property type="component" value="Unassembled WGS sequence"/>
</dbReference>
<dbReference type="Proteomes" id="UP000663834">
    <property type="component" value="Unassembled WGS sequence"/>
</dbReference>
<sequence>MSTIPNKNYVDAACKTFRGYRYHFQDTKAIEKVREAFAICQREIQNSDNTELTTTRLQHMEIALNSNRQEFDRTPWNPPLNRYPFFEFLQNLLLSTLQNVGQKSPPQETQAKIKYFDAICSLIDVFSSNFLFDDRFLSVLKKYLTDIRDNQYSPNDFRYAVVVTLFEQIYTEDKFKLKYYDFYQKLYPAVTTLILQCVLNYYEHECNRFYTEDQQRTSRTDGDAKHRVFLSVFPDYLLMADEEINRPTLTTPQLDTLCQTLFNWSHMIFRHIFKKQVSDHIFSNVLVRFLNLMNYCIPSVYFRRCIRQNLPLTENLLRLLQTPLFVKEITDYNARFGSEVIDCVINNRHYDLVITAVALLYNLSVESCVVGHLRALKEEDKPKILSVLNKDSKKNNKQTPKFHCQTLIGLMKDDIDNLEEPDEIAASYVKYMSKTMNKQNRSFQKVRLCDVIIHLKVFIQNEEVKTEVVAQDGLTLLTTCATESRFDIASVQYPSMELIWSIIFNLSASQLLSANKVFVDYVVDLKDSKTDKPANHLLKTVAEGVDWQMKQNIVKGEKRKEAEKPVKLNVLGVPVDSMGRQITKEQRLAMEQAKEFKFDLMISYCHRDAELCVKIHKGLKDTTNARVWIDTEQMFGSLTERMSEAIEHSRIILVCYSNAYKESANCQSECTYANDLKRVIIPLRMESNYRPNGWLKVIVGDRLYVDFVKYDFETAFGDLIKQLERYDKKYKETRRSQQPVNASASIAAAQSQKKMKEARIPQASPTLIAPQKFETQELNLNGGASSFPTNLVKIEDQSRPNSSAAALYESKQIIDWTKEDVQSFFRDKHIEVMLHLLDIDADGRALRDYYQQLMNEEKPYQLAKEELNAIHGIYLPLKMFVTFNTELQTKVLIKK</sequence>
<dbReference type="AlphaFoldDB" id="A0A815LI66"/>
<evidence type="ECO:0000313" key="5">
    <source>
        <dbReference type="EMBL" id="CAF4134721.1"/>
    </source>
</evidence>
<dbReference type="Proteomes" id="UP000681967">
    <property type="component" value="Unassembled WGS sequence"/>
</dbReference>
<dbReference type="InterPro" id="IPR000157">
    <property type="entry name" value="TIR_dom"/>
</dbReference>
<evidence type="ECO:0000313" key="6">
    <source>
        <dbReference type="EMBL" id="CAF4176953.1"/>
    </source>
</evidence>
<dbReference type="OrthoDB" id="10049870at2759"/>
<dbReference type="Pfam" id="PF13676">
    <property type="entry name" value="TIR_2"/>
    <property type="match status" value="1"/>
</dbReference>
<evidence type="ECO:0000313" key="4">
    <source>
        <dbReference type="EMBL" id="CAF2067979.1"/>
    </source>
</evidence>
<dbReference type="SUPFAM" id="SSF52200">
    <property type="entry name" value="Toll/Interleukin receptor TIR domain"/>
    <property type="match status" value="1"/>
</dbReference>
<proteinExistence type="predicted"/>
<dbReference type="Proteomes" id="UP000681720">
    <property type="component" value="Unassembled WGS sequence"/>
</dbReference>
<accession>A0A815LI66</accession>
<evidence type="ECO:0000313" key="7">
    <source>
        <dbReference type="Proteomes" id="UP000663855"/>
    </source>
</evidence>
<dbReference type="GO" id="GO:0007165">
    <property type="term" value="P:signal transduction"/>
    <property type="evidence" value="ECO:0007669"/>
    <property type="project" value="InterPro"/>
</dbReference>
<dbReference type="InterPro" id="IPR035897">
    <property type="entry name" value="Toll_tir_struct_dom_sf"/>
</dbReference>
<dbReference type="EMBL" id="CAJOBH010013718">
    <property type="protein sequence ID" value="CAF4176953.1"/>
    <property type="molecule type" value="Genomic_DNA"/>
</dbReference>
<evidence type="ECO:0000313" key="2">
    <source>
        <dbReference type="EMBL" id="CAF1410282.1"/>
    </source>
</evidence>
<feature type="domain" description="TIR" evidence="1">
    <location>
        <begin position="601"/>
        <end position="719"/>
    </location>
</feature>
<comment type="caution">
    <text evidence="2">The sequence shown here is derived from an EMBL/GenBank/DDBJ whole genome shotgun (WGS) entry which is preliminary data.</text>
</comment>
<name>A0A815LI66_9BILA</name>
<gene>
    <name evidence="6" type="ORF">BYL167_LOCUS22647</name>
    <name evidence="2" type="ORF">CJN711_LOCUS22463</name>
    <name evidence="5" type="ORF">GIL414_LOCUS18703</name>
    <name evidence="3" type="ORF">KQP761_LOCUS27823</name>
    <name evidence="4" type="ORF">MBJ925_LOCUS16203</name>
</gene>
<evidence type="ECO:0000313" key="3">
    <source>
        <dbReference type="EMBL" id="CAF1639749.1"/>
    </source>
</evidence>
<organism evidence="2 7">
    <name type="scientific">Rotaria magnacalcarata</name>
    <dbReference type="NCBI Taxonomy" id="392030"/>
    <lineage>
        <taxon>Eukaryota</taxon>
        <taxon>Metazoa</taxon>
        <taxon>Spiralia</taxon>
        <taxon>Gnathifera</taxon>
        <taxon>Rotifera</taxon>
        <taxon>Eurotatoria</taxon>
        <taxon>Bdelloidea</taxon>
        <taxon>Philodinida</taxon>
        <taxon>Philodinidae</taxon>
        <taxon>Rotaria</taxon>
    </lineage>
</organism>
<dbReference type="Gene3D" id="3.40.50.10140">
    <property type="entry name" value="Toll/interleukin-1 receptor homology (TIR) domain"/>
    <property type="match status" value="1"/>
</dbReference>
<dbReference type="EMBL" id="CAJOBJ010009304">
    <property type="protein sequence ID" value="CAF4134721.1"/>
    <property type="molecule type" value="Genomic_DNA"/>
</dbReference>
<evidence type="ECO:0000259" key="1">
    <source>
        <dbReference type="Pfam" id="PF13676"/>
    </source>
</evidence>
<dbReference type="PANTHER" id="PTHR46270">
    <property type="entry name" value="ARMADILLO-TYPE FOLD-RELATED"/>
    <property type="match status" value="1"/>
</dbReference>
<dbReference type="EMBL" id="CAJNOW010015243">
    <property type="protein sequence ID" value="CAF1639749.1"/>
    <property type="molecule type" value="Genomic_DNA"/>
</dbReference>
<protein>
    <recommendedName>
        <fullName evidence="1">TIR domain-containing protein</fullName>
    </recommendedName>
</protein>
<reference evidence="2" key="1">
    <citation type="submission" date="2021-02" db="EMBL/GenBank/DDBJ databases">
        <authorList>
            <person name="Nowell W R."/>
        </authorList>
    </citation>
    <scope>NUCLEOTIDE SEQUENCE</scope>
</reference>
<dbReference type="EMBL" id="CAJNRE010007782">
    <property type="protein sequence ID" value="CAF2067979.1"/>
    <property type="molecule type" value="Genomic_DNA"/>
</dbReference>
<dbReference type="Proteomes" id="UP000663855">
    <property type="component" value="Unassembled WGS sequence"/>
</dbReference>
<dbReference type="PANTHER" id="PTHR46270:SF2">
    <property type="entry name" value="TIR DOMAIN-CONTAINING PROTEIN"/>
    <property type="match status" value="1"/>
</dbReference>
<dbReference type="EMBL" id="CAJNOV010010530">
    <property type="protein sequence ID" value="CAF1410282.1"/>
    <property type="molecule type" value="Genomic_DNA"/>
</dbReference>